<dbReference type="CDD" id="cd00761">
    <property type="entry name" value="Glyco_tranf_GTA_type"/>
    <property type="match status" value="1"/>
</dbReference>
<dbReference type="SUPFAM" id="SSF53448">
    <property type="entry name" value="Nucleotide-diphospho-sugar transferases"/>
    <property type="match status" value="1"/>
</dbReference>
<feature type="domain" description="Glycosyltransferase 2-like" evidence="1">
    <location>
        <begin position="6"/>
        <end position="133"/>
    </location>
</feature>
<dbReference type="InterPro" id="IPR050834">
    <property type="entry name" value="Glycosyltransf_2"/>
</dbReference>
<reference evidence="2" key="1">
    <citation type="journal article" date="2023" name="Antibiotics">
        <title>Genomic Characterization of Antibiotic-Resistant Campylobacterales Isolated from Chilean Poultry Meat.</title>
        <authorList>
            <person name="Concha-Toloza M."/>
            <person name="Lopez-Cantillo M."/>
            <person name="Molina-Mora J.A."/>
            <person name="Collado L."/>
        </authorList>
    </citation>
    <scope>NUCLEOTIDE SEQUENCE</scope>
    <source>
        <strain evidence="2">FR1p273A</strain>
    </source>
</reference>
<comment type="caution">
    <text evidence="2">The sequence shown here is derived from an EMBL/GenBank/DDBJ whole genome shotgun (WGS) entry which is preliminary data.</text>
</comment>
<dbReference type="PANTHER" id="PTHR43685">
    <property type="entry name" value="GLYCOSYLTRANSFERASE"/>
    <property type="match status" value="1"/>
</dbReference>
<sequence>MKKEVSVVLPTIGRLEYLDLAIESLLNQEVQFDEIIVFDNSVEQNLSKISKFRDNDSIIWRKSGKQLNAIDSWNTAVRLATKDYVTIMGDDDILCSHFNKEVHKYLAYGYKMILLPFSYFDEKGDTLSLLQTSNLFESISSELFRKNRVLCKFGLMIPGVVFKKNHFEQVDGFTDTRFPSKMFADELLWFKISFLVKEIGCSNTICWNYRVHKGQTVNVIDADSFIKNSDNYVDLLLFYMKKFNIKESEILPNNLSFEEYKNKFIVKNYYINTQMACFKKKLWRQFLINFYSLLKNSNINKFELISIHFKQLLKVLS</sequence>
<dbReference type="Gene3D" id="3.90.550.10">
    <property type="entry name" value="Spore Coat Polysaccharide Biosynthesis Protein SpsA, Chain A"/>
    <property type="match status" value="1"/>
</dbReference>
<name>A0AAW6VQL1_9BACT</name>
<dbReference type="Proteomes" id="UP001237843">
    <property type="component" value="Unassembled WGS sequence"/>
</dbReference>
<protein>
    <submittedName>
        <fullName evidence="2">Glycosyltransferase family 2 protein</fullName>
    </submittedName>
</protein>
<reference evidence="2" key="2">
    <citation type="submission" date="2023-02" db="EMBL/GenBank/DDBJ databases">
        <authorList>
            <person name="Concha-Toloza M."/>
            <person name="Lopez-Cantillo M."/>
            <person name="Molina-Mora J."/>
            <person name="Collado L."/>
        </authorList>
    </citation>
    <scope>NUCLEOTIDE SEQUENCE</scope>
    <source>
        <strain evidence="2">FR1p273A</strain>
    </source>
</reference>
<dbReference type="InterPro" id="IPR029044">
    <property type="entry name" value="Nucleotide-diphossugar_trans"/>
</dbReference>
<dbReference type="EMBL" id="JAQTJH010000013">
    <property type="protein sequence ID" value="MDK2062887.1"/>
    <property type="molecule type" value="Genomic_DNA"/>
</dbReference>
<evidence type="ECO:0000313" key="3">
    <source>
        <dbReference type="Proteomes" id="UP001237843"/>
    </source>
</evidence>
<organism evidence="2 3">
    <name type="scientific">Aliarcobacter butzleri</name>
    <dbReference type="NCBI Taxonomy" id="28197"/>
    <lineage>
        <taxon>Bacteria</taxon>
        <taxon>Pseudomonadati</taxon>
        <taxon>Campylobacterota</taxon>
        <taxon>Epsilonproteobacteria</taxon>
        <taxon>Campylobacterales</taxon>
        <taxon>Arcobacteraceae</taxon>
        <taxon>Aliarcobacter</taxon>
    </lineage>
</organism>
<evidence type="ECO:0000259" key="1">
    <source>
        <dbReference type="Pfam" id="PF00535"/>
    </source>
</evidence>
<proteinExistence type="predicted"/>
<dbReference type="PANTHER" id="PTHR43685:SF2">
    <property type="entry name" value="GLYCOSYLTRANSFERASE 2-LIKE DOMAIN-CONTAINING PROTEIN"/>
    <property type="match status" value="1"/>
</dbReference>
<dbReference type="RefSeq" id="WP_284075008.1">
    <property type="nucleotide sequence ID" value="NZ_JAQTJH010000013.1"/>
</dbReference>
<evidence type="ECO:0000313" key="2">
    <source>
        <dbReference type="EMBL" id="MDK2062887.1"/>
    </source>
</evidence>
<dbReference type="InterPro" id="IPR001173">
    <property type="entry name" value="Glyco_trans_2-like"/>
</dbReference>
<accession>A0AAW6VQL1</accession>
<dbReference type="Pfam" id="PF00535">
    <property type="entry name" value="Glycos_transf_2"/>
    <property type="match status" value="1"/>
</dbReference>
<dbReference type="AlphaFoldDB" id="A0AAW6VQL1"/>
<gene>
    <name evidence="2" type="ORF">PT520_10185</name>
</gene>